<dbReference type="Gene3D" id="2.60.40.3680">
    <property type="match status" value="1"/>
</dbReference>
<evidence type="ECO:0000313" key="3">
    <source>
        <dbReference type="EMBL" id="QDG72631.1"/>
    </source>
</evidence>
<protein>
    <submittedName>
        <fullName evidence="3">DUF4424 domain-containing protein</fullName>
    </submittedName>
</protein>
<feature type="domain" description="DUF4424" evidence="2">
    <location>
        <begin position="41"/>
        <end position="334"/>
    </location>
</feature>
<dbReference type="AlphaFoldDB" id="A0A4Y6RI50"/>
<keyword evidence="4" id="KW-1185">Reference proteome</keyword>
<accession>A0A4Y6RI50</accession>
<reference evidence="3 4" key="1">
    <citation type="submission" date="2019-06" db="EMBL/GenBank/DDBJ databases">
        <title>Complete genome sequence of Janthinobacterium sp. SNU WT3 isolated from diseased rainbow trout.</title>
        <authorList>
            <person name="Oh W.T."/>
            <person name="Park S.C."/>
        </authorList>
    </citation>
    <scope>NUCLEOTIDE SEQUENCE [LARGE SCALE GENOMIC DNA]</scope>
    <source>
        <strain evidence="3 4">SNU WT3</strain>
    </source>
</reference>
<gene>
    <name evidence="3" type="ORF">FJQ89_21035</name>
</gene>
<name>A0A4Y6RI50_9BURK</name>
<dbReference type="OrthoDB" id="7299818at2"/>
<evidence type="ECO:0000313" key="4">
    <source>
        <dbReference type="Proteomes" id="UP000316665"/>
    </source>
</evidence>
<sequence length="360" mass="39312">MGATDFRAAAPGRARSGQGGVMRRLLLSAALALACSAPAMANDGIGSVSAGGIIVGKTDAVAMKKEVLTVSTDLIKVEYEFLNESASDVEETIIFPLPAYQAGYHQSPTYYGQPQQFSIEVDGKRKDYQTVLLAKLDGRDVTARLAQLGLSDAQVAYFPSFSPFEKKVAPVTAAQKKAMVAEGLLAKLSEDDEWVPAWSVTVVYQWQQKFPAGKTVRVRHQYAPFVAAGPGASYLGEGKEFEQKYCGDKAFYKTWNRLAAQQGEGGFVNAKWVSYILKTGNTWKNGIEDFTLNLVKGKPDELISLCFPGTFTKINPTTLQVKLRNFRPQQDLNVYFGNVEGGSENTGEAPALRPHYLLKK</sequence>
<dbReference type="Proteomes" id="UP000316665">
    <property type="component" value="Chromosome"/>
</dbReference>
<evidence type="ECO:0000259" key="2">
    <source>
        <dbReference type="Pfam" id="PF14415"/>
    </source>
</evidence>
<organism evidence="3 4">
    <name type="scientific">Janthinobacterium tructae</name>
    <dbReference type="NCBI Taxonomy" id="2590869"/>
    <lineage>
        <taxon>Bacteria</taxon>
        <taxon>Pseudomonadati</taxon>
        <taxon>Pseudomonadota</taxon>
        <taxon>Betaproteobacteria</taxon>
        <taxon>Burkholderiales</taxon>
        <taxon>Oxalobacteraceae</taxon>
        <taxon>Janthinobacterium</taxon>
    </lineage>
</organism>
<feature type="chain" id="PRO_5021217740" evidence="1">
    <location>
        <begin position="42"/>
        <end position="360"/>
    </location>
</feature>
<feature type="signal peptide" evidence="1">
    <location>
        <begin position="1"/>
        <end position="41"/>
    </location>
</feature>
<keyword evidence="1" id="KW-0732">Signal</keyword>
<evidence type="ECO:0000256" key="1">
    <source>
        <dbReference type="SAM" id="SignalP"/>
    </source>
</evidence>
<proteinExistence type="predicted"/>
<dbReference type="KEGG" id="jas:FJQ89_21035"/>
<dbReference type="EMBL" id="CP041185">
    <property type="protein sequence ID" value="QDG72631.1"/>
    <property type="molecule type" value="Genomic_DNA"/>
</dbReference>
<dbReference type="InterPro" id="IPR025538">
    <property type="entry name" value="DUF4424"/>
</dbReference>
<dbReference type="Pfam" id="PF14415">
    <property type="entry name" value="DUF4424"/>
    <property type="match status" value="1"/>
</dbReference>
<dbReference type="PROSITE" id="PS51257">
    <property type="entry name" value="PROKAR_LIPOPROTEIN"/>
    <property type="match status" value="1"/>
</dbReference>